<dbReference type="EMBL" id="FORR01000026">
    <property type="protein sequence ID" value="SFJ84008.1"/>
    <property type="molecule type" value="Genomic_DNA"/>
</dbReference>
<sequence length="162" mass="18104">MESRTVSESRVIKTGLVLPPDTNQHGTIFGGKVMALIDEVGAISAMRHAQKLVVTASIDSVHFINPAKLGDILTLESFVTWTGKTSMEVFVRVTSENPKTQVKKLTTTSFLTFVAIDENGKPSSVPQIIPETEEEKWLFETAVARRERRHQSKKEFESFLEL</sequence>
<dbReference type="OrthoDB" id="9791628at2"/>
<comment type="similarity">
    <text evidence="1">Belongs to the acyl coenzyme A hydrolase family.</text>
</comment>
<dbReference type="CDD" id="cd03442">
    <property type="entry name" value="BFIT_BACH"/>
    <property type="match status" value="1"/>
</dbReference>
<dbReference type="SUPFAM" id="SSF54637">
    <property type="entry name" value="Thioesterase/thiol ester dehydrase-isomerase"/>
    <property type="match status" value="1"/>
</dbReference>
<evidence type="ECO:0000256" key="1">
    <source>
        <dbReference type="ARBA" id="ARBA00010458"/>
    </source>
</evidence>
<dbReference type="PANTHER" id="PTHR11049">
    <property type="entry name" value="ACYL COENZYME A THIOESTER HYDROLASE"/>
    <property type="match status" value="1"/>
</dbReference>
<dbReference type="STRING" id="46223.SAMN05421852_1262"/>
<dbReference type="InterPro" id="IPR029069">
    <property type="entry name" value="HotDog_dom_sf"/>
</dbReference>
<dbReference type="GO" id="GO:0006637">
    <property type="term" value="P:acyl-CoA metabolic process"/>
    <property type="evidence" value="ECO:0007669"/>
    <property type="project" value="TreeGrafter"/>
</dbReference>
<evidence type="ECO:0000313" key="5">
    <source>
        <dbReference type="EMBL" id="SFJ84008.1"/>
    </source>
</evidence>
<dbReference type="AlphaFoldDB" id="A0A1I3UKG3"/>
<dbReference type="InterPro" id="IPR033120">
    <property type="entry name" value="HOTDOG_ACOT"/>
</dbReference>
<organism evidence="5 6">
    <name type="scientific">Thermoflavimicrobium dichotomicum</name>
    <dbReference type="NCBI Taxonomy" id="46223"/>
    <lineage>
        <taxon>Bacteria</taxon>
        <taxon>Bacillati</taxon>
        <taxon>Bacillota</taxon>
        <taxon>Bacilli</taxon>
        <taxon>Bacillales</taxon>
        <taxon>Thermoactinomycetaceae</taxon>
        <taxon>Thermoflavimicrobium</taxon>
    </lineage>
</organism>
<dbReference type="InterPro" id="IPR040170">
    <property type="entry name" value="Cytosol_ACT"/>
</dbReference>
<evidence type="ECO:0000256" key="2">
    <source>
        <dbReference type="ARBA" id="ARBA00022801"/>
    </source>
</evidence>
<evidence type="ECO:0000313" key="6">
    <source>
        <dbReference type="Proteomes" id="UP000199545"/>
    </source>
</evidence>
<keyword evidence="6" id="KW-1185">Reference proteome</keyword>
<evidence type="ECO:0000259" key="4">
    <source>
        <dbReference type="PROSITE" id="PS51770"/>
    </source>
</evidence>
<dbReference type="Pfam" id="PF03061">
    <property type="entry name" value="4HBT"/>
    <property type="match status" value="1"/>
</dbReference>
<protein>
    <submittedName>
        <fullName evidence="5">Acyl-CoA hydrolase</fullName>
    </submittedName>
</protein>
<evidence type="ECO:0000256" key="3">
    <source>
        <dbReference type="PROSITE-ProRule" id="PRU01106"/>
    </source>
</evidence>
<dbReference type="Proteomes" id="UP000199545">
    <property type="component" value="Unassembled WGS sequence"/>
</dbReference>
<feature type="domain" description="HotDog ACOT-type" evidence="4">
    <location>
        <begin position="7"/>
        <end position="119"/>
    </location>
</feature>
<name>A0A1I3UKG3_9BACL</name>
<dbReference type="GO" id="GO:0052816">
    <property type="term" value="F:long-chain fatty acyl-CoA hydrolase activity"/>
    <property type="evidence" value="ECO:0007669"/>
    <property type="project" value="TreeGrafter"/>
</dbReference>
<dbReference type="RefSeq" id="WP_093231548.1">
    <property type="nucleotide sequence ID" value="NZ_FORR01000026.1"/>
</dbReference>
<gene>
    <name evidence="5" type="ORF">SAMN05421852_1262</name>
</gene>
<proteinExistence type="inferred from homology"/>
<dbReference type="PANTHER" id="PTHR11049:SF24">
    <property type="entry name" value="CYTOSOLIC ACYL COENZYME A THIOESTER HYDROLASE"/>
    <property type="match status" value="1"/>
</dbReference>
<reference evidence="5 6" key="1">
    <citation type="submission" date="2016-10" db="EMBL/GenBank/DDBJ databases">
        <authorList>
            <person name="de Groot N.N."/>
        </authorList>
    </citation>
    <scope>NUCLEOTIDE SEQUENCE [LARGE SCALE GENOMIC DNA]</scope>
    <source>
        <strain evidence="5 6">DSM 44778</strain>
    </source>
</reference>
<dbReference type="GO" id="GO:0009062">
    <property type="term" value="P:fatty acid catabolic process"/>
    <property type="evidence" value="ECO:0007669"/>
    <property type="project" value="TreeGrafter"/>
</dbReference>
<dbReference type="GO" id="GO:0005829">
    <property type="term" value="C:cytosol"/>
    <property type="evidence" value="ECO:0007669"/>
    <property type="project" value="TreeGrafter"/>
</dbReference>
<keyword evidence="2 3" id="KW-0378">Hydrolase</keyword>
<dbReference type="PROSITE" id="PS51770">
    <property type="entry name" value="HOTDOG_ACOT"/>
    <property type="match status" value="1"/>
</dbReference>
<accession>A0A1I3UKG3</accession>
<dbReference type="InterPro" id="IPR006683">
    <property type="entry name" value="Thioestr_dom"/>
</dbReference>
<dbReference type="Gene3D" id="3.10.129.10">
    <property type="entry name" value="Hotdog Thioesterase"/>
    <property type="match status" value="1"/>
</dbReference>